<dbReference type="Proteomes" id="UP000287166">
    <property type="component" value="Unassembled WGS sequence"/>
</dbReference>
<dbReference type="AlphaFoldDB" id="A0A401H215"/>
<comment type="caution">
    <text evidence="3">The sequence shown here is derived from an EMBL/GenBank/DDBJ whole genome shotgun (WGS) entry which is preliminary data.</text>
</comment>
<keyword evidence="2" id="KW-0472">Membrane</keyword>
<sequence>MSGPTQVLPSWLTLSTTVITQPDGSVSTSSATLQLPLTYYGPSIPLGTDGSWTWGGLTPPSSATTAPPTASSFSSSSTALLTSSVPATSLALSTSSYTSTPLTSASSPSSSSSSVSPSASSVTTSHSTHLSRSAIVGAAVGGALGFILLLIVVFTFWCLHRRRVRSAADPSTQGSSSFWNRQTTLLSRVGSRRQTPIWTGWEVLDPDPDEAVNDEAARSPGEGSPRGSGEEDDPFLTRRSVASGPDEMTQAKTGTVALVSLPAAAAVPGGASPTRSEPRAGGPILSREALLRMDKEDALPEVRVIEASPHATPLMPPPPLGRGLRSAHNPSIRSIASNVTAGSAQNRSVASEPSMGSFSDPQEHESAELLTARRVNVGDLRQARSTELPRLGSEEAGSSALDRLTNIGRLSWFRRMSFLGAGAVAAHGPRSPSTPPDTYTRTPPRSHSRSHSRPVSWAPLPTHDPTGAELSLGRARHDSPSLGHSIETDERPISTLSTKSGNTLYLDARSTLGSSEVDLASVGTGSANAPPPVPPIPPVSEQRQPSSPLAREIRRSDNSGAYPGKPPSYDVIALSSGSPPEPVDILDIPAPPPAEPFAAARHDFPPGLVPLPSPRVWRDSQPSSPTSGSSAGIQIDVLEEEPPSARAGWRSLQGSGEENRRTTFGIPVVVHARDAQNSEQGSLYSMRSHLSPRSRLSPSGSAPASSLHTVSHSGSGSSSRPTFHSQGRAAGSGVSLSHSNSVSSDERRPHRRAAAGEVGSPPLSAVWPGRNYVAQNHPPILPQGPTPPPLAYPSPLFGRPAVSDTVTSSGTSRTTRTEDTNTSSVTTAMTDPITGAVIHSVRLPWRGGDSAWRDSAHEDDPGW</sequence>
<proteinExistence type="predicted"/>
<accession>A0A401H215</accession>
<feature type="region of interest" description="Disordered" evidence="1">
    <location>
        <begin position="424"/>
        <end position="498"/>
    </location>
</feature>
<reference evidence="3 4" key="1">
    <citation type="journal article" date="2018" name="Sci. Rep.">
        <title>Genome sequence of the cauliflower mushroom Sparassis crispa (Hanabiratake) and its association with beneficial usage.</title>
        <authorList>
            <person name="Kiyama R."/>
            <person name="Furutani Y."/>
            <person name="Kawaguchi K."/>
            <person name="Nakanishi T."/>
        </authorList>
    </citation>
    <scope>NUCLEOTIDE SEQUENCE [LARGE SCALE GENOMIC DNA]</scope>
</reference>
<feature type="compositionally biased region" description="Pro residues" evidence="1">
    <location>
        <begin position="529"/>
        <end position="538"/>
    </location>
</feature>
<evidence type="ECO:0000313" key="3">
    <source>
        <dbReference type="EMBL" id="GBE88432.1"/>
    </source>
</evidence>
<evidence type="ECO:0000256" key="2">
    <source>
        <dbReference type="SAM" id="Phobius"/>
    </source>
</evidence>
<evidence type="ECO:0000313" key="4">
    <source>
        <dbReference type="Proteomes" id="UP000287166"/>
    </source>
</evidence>
<dbReference type="STRING" id="139825.A0A401H215"/>
<dbReference type="GeneID" id="38785349"/>
<name>A0A401H215_9APHY</name>
<feature type="compositionally biased region" description="Low complexity" evidence="1">
    <location>
        <begin position="620"/>
        <end position="630"/>
    </location>
</feature>
<feature type="region of interest" description="Disordered" evidence="1">
    <location>
        <begin position="201"/>
        <end position="248"/>
    </location>
</feature>
<feature type="transmembrane region" description="Helical" evidence="2">
    <location>
        <begin position="134"/>
        <end position="157"/>
    </location>
</feature>
<protein>
    <submittedName>
        <fullName evidence="3">Uncharacterized protein</fullName>
    </submittedName>
</protein>
<evidence type="ECO:0000256" key="1">
    <source>
        <dbReference type="SAM" id="MobiDB-lite"/>
    </source>
</evidence>
<keyword evidence="2" id="KW-1133">Transmembrane helix</keyword>
<feature type="compositionally biased region" description="Low complexity" evidence="1">
    <location>
        <begin position="803"/>
        <end position="827"/>
    </location>
</feature>
<feature type="compositionally biased region" description="Polar residues" evidence="1">
    <location>
        <begin position="337"/>
        <end position="360"/>
    </location>
</feature>
<keyword evidence="2" id="KW-0812">Transmembrane</keyword>
<dbReference type="InParanoid" id="A0A401H215"/>
<dbReference type="RefSeq" id="XP_027619345.1">
    <property type="nucleotide sequence ID" value="XM_027763544.1"/>
</dbReference>
<dbReference type="EMBL" id="BFAD01000013">
    <property type="protein sequence ID" value="GBE88432.1"/>
    <property type="molecule type" value="Genomic_DNA"/>
</dbReference>
<feature type="compositionally biased region" description="Acidic residues" evidence="1">
    <location>
        <begin position="204"/>
        <end position="213"/>
    </location>
</feature>
<feature type="region of interest" description="Disordered" evidence="1">
    <location>
        <begin position="802"/>
        <end position="831"/>
    </location>
</feature>
<feature type="region of interest" description="Disordered" evidence="1">
    <location>
        <begin position="99"/>
        <end position="124"/>
    </location>
</feature>
<feature type="compositionally biased region" description="Low complexity" evidence="1">
    <location>
        <begin position="685"/>
        <end position="719"/>
    </location>
</feature>
<feature type="compositionally biased region" description="Low complexity" evidence="1">
    <location>
        <begin position="731"/>
        <end position="743"/>
    </location>
</feature>
<gene>
    <name evidence="3" type="ORF">SCP_1302470</name>
</gene>
<feature type="region of interest" description="Disordered" evidence="1">
    <location>
        <begin position="337"/>
        <end position="398"/>
    </location>
</feature>
<feature type="region of interest" description="Disordered" evidence="1">
    <location>
        <begin position="520"/>
        <end position="664"/>
    </location>
</feature>
<feature type="compositionally biased region" description="Low complexity" evidence="1">
    <location>
        <begin position="218"/>
        <end position="227"/>
    </location>
</feature>
<keyword evidence="4" id="KW-1185">Reference proteome</keyword>
<feature type="region of interest" description="Disordered" evidence="1">
    <location>
        <begin position="309"/>
        <end position="328"/>
    </location>
</feature>
<feature type="region of interest" description="Disordered" evidence="1">
    <location>
        <begin position="676"/>
        <end position="764"/>
    </location>
</feature>
<organism evidence="3 4">
    <name type="scientific">Sparassis crispa</name>
    <dbReference type="NCBI Taxonomy" id="139825"/>
    <lineage>
        <taxon>Eukaryota</taxon>
        <taxon>Fungi</taxon>
        <taxon>Dikarya</taxon>
        <taxon>Basidiomycota</taxon>
        <taxon>Agaricomycotina</taxon>
        <taxon>Agaricomycetes</taxon>
        <taxon>Polyporales</taxon>
        <taxon>Sparassidaceae</taxon>
        <taxon>Sparassis</taxon>
    </lineage>
</organism>
<dbReference type="OrthoDB" id="2563978at2759"/>